<accession>A0A9P1CBC7</accession>
<sequence length="261" mass="29535">MGQAPVQCCQQEQMERRCDGEFRTGVTQFRCDVDKDECLQDRLYVAGWTESASHSAQLMVDDGTDEQRLAYEVAGQPLYIQTLSYSPVSYELCETVDTSRSQERYSNALVHTARMNTRRQLLDRQAWLSSAVQGRHAMLLNSSDEAAFPSRVPAKYFLDNNHSALSFLPGGSEIVPVVIMMEAIQAICSLTDSMARIAQWELQLTEPEQKCGVLLKYRDDDAAQSSKEICFLEESEAAKDLFVNVLTVLWLEKPQSHSVWF</sequence>
<comment type="caution">
    <text evidence="1">The sequence shown here is derived from an EMBL/GenBank/DDBJ whole genome shotgun (WGS) entry which is preliminary data.</text>
</comment>
<name>A0A9P1CBC7_9DINO</name>
<organism evidence="1">
    <name type="scientific">Cladocopium goreaui</name>
    <dbReference type="NCBI Taxonomy" id="2562237"/>
    <lineage>
        <taxon>Eukaryota</taxon>
        <taxon>Sar</taxon>
        <taxon>Alveolata</taxon>
        <taxon>Dinophyceae</taxon>
        <taxon>Suessiales</taxon>
        <taxon>Symbiodiniaceae</taxon>
        <taxon>Cladocopium</taxon>
    </lineage>
</organism>
<protein>
    <submittedName>
        <fullName evidence="1">Uncharacterized protein</fullName>
    </submittedName>
</protein>
<dbReference type="EMBL" id="CAMXCT010001273">
    <property type="protein sequence ID" value="CAI3988509.1"/>
    <property type="molecule type" value="Genomic_DNA"/>
</dbReference>
<dbReference type="EMBL" id="CAMXCT020001273">
    <property type="protein sequence ID" value="CAL1141884.1"/>
    <property type="molecule type" value="Genomic_DNA"/>
</dbReference>
<gene>
    <name evidence="1" type="ORF">C1SCF055_LOCUS15669</name>
</gene>
<proteinExistence type="predicted"/>
<dbReference type="AlphaFoldDB" id="A0A9P1CBC7"/>
<keyword evidence="3" id="KW-1185">Reference proteome</keyword>
<dbReference type="Proteomes" id="UP001152797">
    <property type="component" value="Unassembled WGS sequence"/>
</dbReference>
<reference evidence="2 3" key="2">
    <citation type="submission" date="2024-05" db="EMBL/GenBank/DDBJ databases">
        <authorList>
            <person name="Chen Y."/>
            <person name="Shah S."/>
            <person name="Dougan E. K."/>
            <person name="Thang M."/>
            <person name="Chan C."/>
        </authorList>
    </citation>
    <scope>NUCLEOTIDE SEQUENCE [LARGE SCALE GENOMIC DNA]</scope>
</reference>
<dbReference type="OrthoDB" id="26525at2759"/>
<evidence type="ECO:0000313" key="2">
    <source>
        <dbReference type="EMBL" id="CAL4775821.1"/>
    </source>
</evidence>
<reference evidence="1" key="1">
    <citation type="submission" date="2022-10" db="EMBL/GenBank/DDBJ databases">
        <authorList>
            <person name="Chen Y."/>
            <person name="Dougan E. K."/>
            <person name="Chan C."/>
            <person name="Rhodes N."/>
            <person name="Thang M."/>
        </authorList>
    </citation>
    <scope>NUCLEOTIDE SEQUENCE</scope>
</reference>
<dbReference type="EMBL" id="CAMXCT030001273">
    <property type="protein sequence ID" value="CAL4775821.1"/>
    <property type="molecule type" value="Genomic_DNA"/>
</dbReference>
<evidence type="ECO:0000313" key="1">
    <source>
        <dbReference type="EMBL" id="CAI3988509.1"/>
    </source>
</evidence>
<evidence type="ECO:0000313" key="3">
    <source>
        <dbReference type="Proteomes" id="UP001152797"/>
    </source>
</evidence>